<sequence>MAVEEVDMRDREVWSGVARYWYNKAADKNPDVGRIQHHLAVLARPNIVQQLFYYTKSLVCVQPFPSARESILLLFNPLLDRSRPATDRYPPAIVALVSAHATLFAKASIQQFIELTERLVTLLDGYIARSGTLFREQGVHMVCSNYAAILEFGQGDAIIPREFSPEKTKHLDQQEVYKSSRESWKASKREILRETPSILQGSASAKSDSVFSNSEDIVAHASYLSFSTLSVILRRVGDKNVLPSVHVSLAFLWCSAMNYKSMLLIQAYVPWVRIASFLNTLVRSDIDMEKLENEEFPHPEPGIAAQLPEDFLIRGHLWSQLYYPKDFFSSCTTEDEERSIEFPSIIGPRTRRCLWLGMRIALVRTLTYPFYVLTNDVASSSSAGLHIAVKQEPLLRRRLLSNSRTQ</sequence>
<evidence type="ECO:0000259" key="1">
    <source>
        <dbReference type="Pfam" id="PF10373"/>
    </source>
</evidence>
<accession>A0ABR3XTL9</accession>
<name>A0ABR3XTL9_9EURO</name>
<evidence type="ECO:0000313" key="2">
    <source>
        <dbReference type="EMBL" id="KAL1878938.1"/>
    </source>
</evidence>
<dbReference type="SUPFAM" id="SSF48452">
    <property type="entry name" value="TPR-like"/>
    <property type="match status" value="1"/>
</dbReference>
<feature type="domain" description="DNA/RNA-binding" evidence="1">
    <location>
        <begin position="18"/>
        <end position="77"/>
    </location>
</feature>
<comment type="caution">
    <text evidence="2">The sequence shown here is derived from an EMBL/GenBank/DDBJ whole genome shotgun (WGS) entry which is preliminary data.</text>
</comment>
<dbReference type="InterPro" id="IPR018834">
    <property type="entry name" value="DNA/RNA-bd_Est1-type"/>
</dbReference>
<dbReference type="EMBL" id="JAVDPF010000011">
    <property type="protein sequence ID" value="KAL1878938.1"/>
    <property type="molecule type" value="Genomic_DNA"/>
</dbReference>
<gene>
    <name evidence="2" type="ORF">Plec18167_004233</name>
</gene>
<evidence type="ECO:0000313" key="3">
    <source>
        <dbReference type="Proteomes" id="UP001583193"/>
    </source>
</evidence>
<dbReference type="InterPro" id="IPR045153">
    <property type="entry name" value="Est1/Ebs1-like"/>
</dbReference>
<organism evidence="2 3">
    <name type="scientific">Paecilomyces lecythidis</name>
    <dbReference type="NCBI Taxonomy" id="3004212"/>
    <lineage>
        <taxon>Eukaryota</taxon>
        <taxon>Fungi</taxon>
        <taxon>Dikarya</taxon>
        <taxon>Ascomycota</taxon>
        <taxon>Pezizomycotina</taxon>
        <taxon>Eurotiomycetes</taxon>
        <taxon>Eurotiomycetidae</taxon>
        <taxon>Eurotiales</taxon>
        <taxon>Thermoascaceae</taxon>
        <taxon>Paecilomyces</taxon>
    </lineage>
</organism>
<dbReference type="PANTHER" id="PTHR15696">
    <property type="entry name" value="SMG-7 SUPPRESSOR WITH MORPHOLOGICAL EFFECT ON GENITALIA PROTEIN 7"/>
    <property type="match status" value="1"/>
</dbReference>
<dbReference type="Pfam" id="PF10373">
    <property type="entry name" value="EST1_DNA_bind"/>
    <property type="match status" value="1"/>
</dbReference>
<dbReference type="PANTHER" id="PTHR15696:SF0">
    <property type="entry name" value="TELOMERASE-BINDING PROTEIN EST1A"/>
    <property type="match status" value="1"/>
</dbReference>
<protein>
    <recommendedName>
        <fullName evidence="1">DNA/RNA-binding domain-containing protein</fullName>
    </recommendedName>
</protein>
<reference evidence="2 3" key="1">
    <citation type="journal article" date="2024" name="IMA Fungus">
        <title>IMA Genome - F19 : A genome assembly and annotation guide to empower mycologists, including annotated draft genome sequences of Ceratocystis pirilliformis, Diaporthe australafricana, Fusarium ophioides, Paecilomyces lecythidis, and Sporothrix stenoceras.</title>
        <authorList>
            <person name="Aylward J."/>
            <person name="Wilson A.M."/>
            <person name="Visagie C.M."/>
            <person name="Spraker J."/>
            <person name="Barnes I."/>
            <person name="Buitendag C."/>
            <person name="Ceriani C."/>
            <person name="Del Mar Angel L."/>
            <person name="du Plessis D."/>
            <person name="Fuchs T."/>
            <person name="Gasser K."/>
            <person name="Kramer D."/>
            <person name="Li W."/>
            <person name="Munsamy K."/>
            <person name="Piso A."/>
            <person name="Price J.L."/>
            <person name="Sonnekus B."/>
            <person name="Thomas C."/>
            <person name="van der Nest A."/>
            <person name="van Dijk A."/>
            <person name="van Heerden A."/>
            <person name="van Vuuren N."/>
            <person name="Yilmaz N."/>
            <person name="Duong T.A."/>
            <person name="van der Merwe N.A."/>
            <person name="Wingfield M.J."/>
            <person name="Wingfield B.D."/>
        </authorList>
    </citation>
    <scope>NUCLEOTIDE SEQUENCE [LARGE SCALE GENOMIC DNA]</scope>
    <source>
        <strain evidence="2 3">CMW 18167</strain>
    </source>
</reference>
<dbReference type="Gene3D" id="1.25.40.10">
    <property type="entry name" value="Tetratricopeptide repeat domain"/>
    <property type="match status" value="1"/>
</dbReference>
<keyword evidence="3" id="KW-1185">Reference proteome</keyword>
<proteinExistence type="predicted"/>
<dbReference type="Proteomes" id="UP001583193">
    <property type="component" value="Unassembled WGS sequence"/>
</dbReference>
<dbReference type="InterPro" id="IPR011990">
    <property type="entry name" value="TPR-like_helical_dom_sf"/>
</dbReference>